<proteinExistence type="predicted"/>
<accession>A0A2G8K224</accession>
<feature type="compositionally biased region" description="Polar residues" evidence="1">
    <location>
        <begin position="50"/>
        <end position="61"/>
    </location>
</feature>
<protein>
    <submittedName>
        <fullName evidence="2">Uncharacterized protein</fullName>
    </submittedName>
</protein>
<reference evidence="2 3" key="1">
    <citation type="journal article" date="2017" name="PLoS Biol.">
        <title>The sea cucumber genome provides insights into morphological evolution and visceral regeneration.</title>
        <authorList>
            <person name="Zhang X."/>
            <person name="Sun L."/>
            <person name="Yuan J."/>
            <person name="Sun Y."/>
            <person name="Gao Y."/>
            <person name="Zhang L."/>
            <person name="Li S."/>
            <person name="Dai H."/>
            <person name="Hamel J.F."/>
            <person name="Liu C."/>
            <person name="Yu Y."/>
            <person name="Liu S."/>
            <person name="Lin W."/>
            <person name="Guo K."/>
            <person name="Jin S."/>
            <person name="Xu P."/>
            <person name="Storey K.B."/>
            <person name="Huan P."/>
            <person name="Zhang T."/>
            <person name="Zhou Y."/>
            <person name="Zhang J."/>
            <person name="Lin C."/>
            <person name="Li X."/>
            <person name="Xing L."/>
            <person name="Huo D."/>
            <person name="Sun M."/>
            <person name="Wang L."/>
            <person name="Mercier A."/>
            <person name="Li F."/>
            <person name="Yang H."/>
            <person name="Xiang J."/>
        </authorList>
    </citation>
    <scope>NUCLEOTIDE SEQUENCE [LARGE SCALE GENOMIC DNA]</scope>
    <source>
        <strain evidence="2">Shaxun</strain>
        <tissue evidence="2">Muscle</tissue>
    </source>
</reference>
<dbReference type="AlphaFoldDB" id="A0A2G8K224"/>
<comment type="caution">
    <text evidence="2">The sequence shown here is derived from an EMBL/GenBank/DDBJ whole genome shotgun (WGS) entry which is preliminary data.</text>
</comment>
<evidence type="ECO:0000313" key="2">
    <source>
        <dbReference type="EMBL" id="PIK42030.1"/>
    </source>
</evidence>
<sequence>MAEPNSEATSIKDPTSTIPPEMIPLLAEIEASTEAGKFITLTFLLRNESKPTVSTEQSSPGSHPMRDVTENRSFTALQNHESKGKRWRFTSGRAKSSSTWAIRFRKYTKVVQLVVGPTFGYPESVLGEDNSHSLHPLKKVDDENMSDSDDLTDYVDTVREGIESKEEGAEDGGGEDESEITGMEEDDLTQEGENNTTDQQPEEDKKD</sequence>
<feature type="region of interest" description="Disordered" evidence="1">
    <location>
        <begin position="49"/>
        <end position="69"/>
    </location>
</feature>
<dbReference type="Proteomes" id="UP000230750">
    <property type="component" value="Unassembled WGS sequence"/>
</dbReference>
<keyword evidence="3" id="KW-1185">Reference proteome</keyword>
<feature type="region of interest" description="Disordered" evidence="1">
    <location>
        <begin position="121"/>
        <end position="207"/>
    </location>
</feature>
<feature type="compositionally biased region" description="Basic and acidic residues" evidence="1">
    <location>
        <begin position="156"/>
        <end position="167"/>
    </location>
</feature>
<evidence type="ECO:0000256" key="1">
    <source>
        <dbReference type="SAM" id="MobiDB-lite"/>
    </source>
</evidence>
<dbReference type="EMBL" id="MRZV01000967">
    <property type="protein sequence ID" value="PIK42030.1"/>
    <property type="molecule type" value="Genomic_DNA"/>
</dbReference>
<gene>
    <name evidence="2" type="ORF">BSL78_21115</name>
</gene>
<organism evidence="2 3">
    <name type="scientific">Stichopus japonicus</name>
    <name type="common">Sea cucumber</name>
    <dbReference type="NCBI Taxonomy" id="307972"/>
    <lineage>
        <taxon>Eukaryota</taxon>
        <taxon>Metazoa</taxon>
        <taxon>Echinodermata</taxon>
        <taxon>Eleutherozoa</taxon>
        <taxon>Echinozoa</taxon>
        <taxon>Holothuroidea</taxon>
        <taxon>Aspidochirotacea</taxon>
        <taxon>Aspidochirotida</taxon>
        <taxon>Stichopodidae</taxon>
        <taxon>Apostichopus</taxon>
    </lineage>
</organism>
<evidence type="ECO:0000313" key="3">
    <source>
        <dbReference type="Proteomes" id="UP000230750"/>
    </source>
</evidence>
<feature type="compositionally biased region" description="Acidic residues" evidence="1">
    <location>
        <begin position="143"/>
        <end position="153"/>
    </location>
</feature>
<name>A0A2G8K224_STIJA</name>
<dbReference type="OrthoDB" id="10654055at2759"/>
<feature type="compositionally biased region" description="Acidic residues" evidence="1">
    <location>
        <begin position="168"/>
        <end position="190"/>
    </location>
</feature>